<dbReference type="AlphaFoldDB" id="A0A6M0RHH0"/>
<comment type="caution">
    <text evidence="1">The sequence shown here is derived from an EMBL/GenBank/DDBJ whole genome shotgun (WGS) entry which is preliminary data.</text>
</comment>
<evidence type="ECO:0000313" key="2">
    <source>
        <dbReference type="Proteomes" id="UP000481033"/>
    </source>
</evidence>
<gene>
    <name evidence="1" type="ORF">DXZ20_08020</name>
</gene>
<dbReference type="RefSeq" id="WP_163697527.1">
    <property type="nucleotide sequence ID" value="NZ_QXHD01000004.1"/>
</dbReference>
<accession>A0A6M0RHH0</accession>
<keyword evidence="2" id="KW-1185">Reference proteome</keyword>
<proteinExistence type="predicted"/>
<dbReference type="Proteomes" id="UP000481033">
    <property type="component" value="Unassembled WGS sequence"/>
</dbReference>
<protein>
    <submittedName>
        <fullName evidence="1">Uncharacterized protein</fullName>
    </submittedName>
</protein>
<organism evidence="1 2">
    <name type="scientific">Adonisia turfae CCMR0081</name>
    <dbReference type="NCBI Taxonomy" id="2292702"/>
    <lineage>
        <taxon>Bacteria</taxon>
        <taxon>Bacillati</taxon>
        <taxon>Cyanobacteriota</taxon>
        <taxon>Adonisia</taxon>
        <taxon>Adonisia turfae</taxon>
    </lineage>
</organism>
<sequence>MANDVIKSKVSSQPLELISVGEFFQQINWYGRTMPGMDEADLANTPYETVGQFFATFPWQGAGGATTADDWDAVKDDETAPIEQATLTLEDLSALF</sequence>
<evidence type="ECO:0000313" key="1">
    <source>
        <dbReference type="EMBL" id="NEZ55615.1"/>
    </source>
</evidence>
<reference evidence="1 2" key="1">
    <citation type="journal article" date="2020" name="Microb. Ecol.">
        <title>Ecogenomics of the Marine Benthic Filamentous Cyanobacterium Adonisia.</title>
        <authorList>
            <person name="Walter J.M."/>
            <person name="Coutinho F.H."/>
            <person name="Leomil L."/>
            <person name="Hargreaves P.I."/>
            <person name="Campeao M.E."/>
            <person name="Vieira V.V."/>
            <person name="Silva B.S."/>
            <person name="Fistarol G.O."/>
            <person name="Salomon P.S."/>
            <person name="Sawabe T."/>
            <person name="Mino S."/>
            <person name="Hosokawa M."/>
            <person name="Miyashita H."/>
            <person name="Maruyama F."/>
            <person name="van Verk M.C."/>
            <person name="Dutilh B.E."/>
            <person name="Thompson C.C."/>
            <person name="Thompson F.L."/>
        </authorList>
    </citation>
    <scope>NUCLEOTIDE SEQUENCE [LARGE SCALE GENOMIC DNA]</scope>
    <source>
        <strain evidence="1 2">CCMR0081</strain>
    </source>
</reference>
<name>A0A6M0RHH0_9CYAN</name>
<dbReference type="EMBL" id="QXHD01000004">
    <property type="protein sequence ID" value="NEZ55615.1"/>
    <property type="molecule type" value="Genomic_DNA"/>
</dbReference>